<dbReference type="EMBL" id="CAJNOG010000608">
    <property type="protein sequence ID" value="CAF1313612.1"/>
    <property type="molecule type" value="Genomic_DNA"/>
</dbReference>
<reference evidence="2" key="1">
    <citation type="submission" date="2021-02" db="EMBL/GenBank/DDBJ databases">
        <authorList>
            <person name="Nowell W R."/>
        </authorList>
    </citation>
    <scope>NUCLEOTIDE SEQUENCE</scope>
</reference>
<proteinExistence type="predicted"/>
<evidence type="ECO:0000313" key="1">
    <source>
        <dbReference type="EMBL" id="CAF1313612.1"/>
    </source>
</evidence>
<dbReference type="EMBL" id="CAJOAZ010006985">
    <property type="protein sequence ID" value="CAF4150721.1"/>
    <property type="molecule type" value="Genomic_DNA"/>
</dbReference>
<evidence type="ECO:0000313" key="3">
    <source>
        <dbReference type="Proteomes" id="UP000663844"/>
    </source>
</evidence>
<gene>
    <name evidence="1" type="ORF">JYZ213_LOCUS32997</name>
    <name evidence="2" type="ORF">OXD698_LOCUS38054</name>
</gene>
<evidence type="ECO:0000313" key="2">
    <source>
        <dbReference type="EMBL" id="CAF4150721.1"/>
    </source>
</evidence>
<dbReference type="AlphaFoldDB" id="A0A819Y391"/>
<accession>A0A819Y391</accession>
<protein>
    <submittedName>
        <fullName evidence="2">Uncharacterized protein</fullName>
    </submittedName>
</protein>
<dbReference type="Proteomes" id="UP000663844">
    <property type="component" value="Unassembled WGS sequence"/>
</dbReference>
<sequence>MLSTRSYAEIVQLDTQNITLSSVHQNNSRATGGCPHSLTGCPPCEVGAKFLGDGVVFTVAVPITDTCYGLCITCTDGRGGRHRSGTIPTCTDYTGVHHSNKGCSDICTGDSVGGITCNNLSGNIG</sequence>
<dbReference type="Proteomes" id="UP000663845">
    <property type="component" value="Unassembled WGS sequence"/>
</dbReference>
<name>A0A819Y391_9BILA</name>
<comment type="caution">
    <text evidence="2">The sequence shown here is derived from an EMBL/GenBank/DDBJ whole genome shotgun (WGS) entry which is preliminary data.</text>
</comment>
<organism evidence="2 3">
    <name type="scientific">Adineta steineri</name>
    <dbReference type="NCBI Taxonomy" id="433720"/>
    <lineage>
        <taxon>Eukaryota</taxon>
        <taxon>Metazoa</taxon>
        <taxon>Spiralia</taxon>
        <taxon>Gnathifera</taxon>
        <taxon>Rotifera</taxon>
        <taxon>Eurotatoria</taxon>
        <taxon>Bdelloidea</taxon>
        <taxon>Adinetida</taxon>
        <taxon>Adinetidae</taxon>
        <taxon>Adineta</taxon>
    </lineage>
</organism>